<dbReference type="InterPro" id="IPR029787">
    <property type="entry name" value="Nucleotide_cyclase"/>
</dbReference>
<dbReference type="InterPro" id="IPR029016">
    <property type="entry name" value="GAF-like_dom_sf"/>
</dbReference>
<proteinExistence type="predicted"/>
<dbReference type="Pfam" id="PF02743">
    <property type="entry name" value="dCache_1"/>
    <property type="match status" value="1"/>
</dbReference>
<evidence type="ECO:0000256" key="5">
    <source>
        <dbReference type="ARBA" id="ARBA00023136"/>
    </source>
</evidence>
<dbReference type="Pfam" id="PF01590">
    <property type="entry name" value="GAF"/>
    <property type="match status" value="1"/>
</dbReference>
<feature type="transmembrane region" description="Helical" evidence="7">
    <location>
        <begin position="374"/>
        <end position="393"/>
    </location>
</feature>
<dbReference type="EMBL" id="JASBAO010000001">
    <property type="protein sequence ID" value="MDI2089931.1"/>
    <property type="molecule type" value="Genomic_DNA"/>
</dbReference>
<keyword evidence="3 7" id="KW-0812">Transmembrane</keyword>
<dbReference type="Gene3D" id="3.30.70.1230">
    <property type="entry name" value="Nucleotide cyclase"/>
    <property type="match status" value="1"/>
</dbReference>
<protein>
    <submittedName>
        <fullName evidence="9">Cache domain-containing protein</fullName>
    </submittedName>
</protein>
<dbReference type="Gene3D" id="3.30.450.20">
    <property type="entry name" value="PAS domain"/>
    <property type="match status" value="1"/>
</dbReference>
<keyword evidence="5 7" id="KW-0472">Membrane</keyword>
<evidence type="ECO:0000313" key="10">
    <source>
        <dbReference type="Proteomes" id="UP001431634"/>
    </source>
</evidence>
<dbReference type="PANTHER" id="PTHR45655:SF13">
    <property type="entry name" value="SOLUBLE GUANYLATE CYCLASE GCY-32-RELATED"/>
    <property type="match status" value="1"/>
</dbReference>
<keyword evidence="4 7" id="KW-1133">Transmembrane helix</keyword>
<dbReference type="SUPFAM" id="SSF55073">
    <property type="entry name" value="Nucleotide cyclase"/>
    <property type="match status" value="1"/>
</dbReference>
<dbReference type="Proteomes" id="UP001431634">
    <property type="component" value="Unassembled WGS sequence"/>
</dbReference>
<accession>A0ABT6PYJ5</accession>
<evidence type="ECO:0000313" key="9">
    <source>
        <dbReference type="EMBL" id="MDI2089931.1"/>
    </source>
</evidence>
<comment type="caution">
    <text evidence="9">The sequence shown here is derived from an EMBL/GenBank/DDBJ whole genome shotgun (WGS) entry which is preliminary data.</text>
</comment>
<evidence type="ECO:0000256" key="3">
    <source>
        <dbReference type="ARBA" id="ARBA00022692"/>
    </source>
</evidence>
<evidence type="ECO:0000256" key="6">
    <source>
        <dbReference type="SAM" id="MobiDB-lite"/>
    </source>
</evidence>
<feature type="compositionally biased region" description="Polar residues" evidence="6">
    <location>
        <begin position="314"/>
        <end position="327"/>
    </location>
</feature>
<reference evidence="9" key="1">
    <citation type="submission" date="2023-05" db="EMBL/GenBank/DDBJ databases">
        <title>Whole genome sequence of Commensalibacter sp.</title>
        <authorList>
            <person name="Charoenyingcharoen P."/>
            <person name="Yukphan P."/>
        </authorList>
    </citation>
    <scope>NUCLEOTIDE SEQUENCE</scope>
    <source>
        <strain evidence="9">TBRC 16381</strain>
    </source>
</reference>
<dbReference type="Gene3D" id="3.30.450.40">
    <property type="match status" value="1"/>
</dbReference>
<keyword evidence="10" id="KW-1185">Reference proteome</keyword>
<evidence type="ECO:0000259" key="8">
    <source>
        <dbReference type="PROSITE" id="PS50125"/>
    </source>
</evidence>
<evidence type="ECO:0000256" key="2">
    <source>
        <dbReference type="ARBA" id="ARBA00022475"/>
    </source>
</evidence>
<dbReference type="RefSeq" id="WP_281447095.1">
    <property type="nucleotide sequence ID" value="NZ_JASBAO010000001.1"/>
</dbReference>
<gene>
    <name evidence="9" type="ORF">QJV27_00825</name>
</gene>
<sequence>MPAGEVVDPTKDPVNRLWRLFLRVGVPVLGVVLVVIVVVGVTLHSYRTTKAGILKLTHVILKTEQSRVSQEVLTYLNPATIGGSLAVDMLSHIPSEYKTGMFYTYVLSSLRQTKQIQSFYLADADGNFTMVERTVDDPDRIRIITLKPDQQGGRFLEEYMTLSGKKISTSYRPANAYDPRLRSWYKQAMEAKRLTWSPPVLMASKQGLVVTASIPFVDRDGRKSVLAVNISLQQLTTFLSSLNISPHSQAIIVDRQGNVIASPDLLLKFGDKSWKPQGNKINPDSNPIMARAYDQFLVHGVGIRSFHMERKDPSTSPTNSKNNAAQNLKDQTIKGTYISITSQLPESVQKWVVLIVIPEDDFSNFAVTGGKQNLLFSLLAVALAAGMAGLLIYQGHRMDRLGKRFKYVQTIAEHENSAIEMVTSVPEVFDPNNDALILTEGLCQLVSARRVSVWQLSENGKNLLCNDLYDAEDGNHAGGIQFSDQEIPNFLAALKEGEIIEVKDASQDKRVSGLYRLFMKAASTQSLLVTPVLGKSGVIGAVIIEDSPYARNIHHITKIFAGLVGIRLVAASVKLEAAVAHYGDVSHAEHASSIDELTKNVQDDLLTIQKDGGSDYILPPGTANYQNIHFDTLDSNNQKGLYPEVAVMNIAFSGYLTSDIDSSIDLIKHVEELVIVLQDIAKKYGLFYVKMVGEHIIAVAGCTKEPDVTAPIRLAHAALDMRAACMEMIPGMGSESNFGIGIDVGPAIGSWLGKEPKTFTLWGPTVGMSALMASMAKDGGTIQVTQSAYLGLRNDFLFRSRGSFFIPKRGISHAFILAGRR</sequence>
<dbReference type="PANTHER" id="PTHR45655">
    <property type="entry name" value="GUANYLATE CYCLASE SOLUBLE SUBUNIT BETA-2"/>
    <property type="match status" value="1"/>
</dbReference>
<dbReference type="SUPFAM" id="SSF55781">
    <property type="entry name" value="GAF domain-like"/>
    <property type="match status" value="1"/>
</dbReference>
<dbReference type="PROSITE" id="PS50125">
    <property type="entry name" value="GUANYLATE_CYCLASE_2"/>
    <property type="match status" value="1"/>
</dbReference>
<evidence type="ECO:0000256" key="1">
    <source>
        <dbReference type="ARBA" id="ARBA00004651"/>
    </source>
</evidence>
<feature type="region of interest" description="Disordered" evidence="6">
    <location>
        <begin position="308"/>
        <end position="327"/>
    </location>
</feature>
<dbReference type="InterPro" id="IPR001054">
    <property type="entry name" value="A/G_cyclase"/>
</dbReference>
<keyword evidence="2" id="KW-1003">Cell membrane</keyword>
<comment type="subcellular location">
    <subcellularLocation>
        <location evidence="1">Cell membrane</location>
        <topology evidence="1">Multi-pass membrane protein</topology>
    </subcellularLocation>
</comment>
<evidence type="ECO:0000256" key="4">
    <source>
        <dbReference type="ARBA" id="ARBA00022989"/>
    </source>
</evidence>
<dbReference type="Pfam" id="PF00211">
    <property type="entry name" value="Guanylate_cyc"/>
    <property type="match status" value="1"/>
</dbReference>
<dbReference type="InterPro" id="IPR033479">
    <property type="entry name" value="dCache_1"/>
</dbReference>
<feature type="transmembrane region" description="Helical" evidence="7">
    <location>
        <begin position="20"/>
        <end position="43"/>
    </location>
</feature>
<evidence type="ECO:0000256" key="7">
    <source>
        <dbReference type="SAM" id="Phobius"/>
    </source>
</evidence>
<organism evidence="9 10">
    <name type="scientific">Commensalibacter oyaizuii</name>
    <dbReference type="NCBI Taxonomy" id="3043873"/>
    <lineage>
        <taxon>Bacteria</taxon>
        <taxon>Pseudomonadati</taxon>
        <taxon>Pseudomonadota</taxon>
        <taxon>Alphaproteobacteria</taxon>
        <taxon>Acetobacterales</taxon>
        <taxon>Acetobacteraceae</taxon>
    </lineage>
</organism>
<dbReference type="SMART" id="SM00044">
    <property type="entry name" value="CYCc"/>
    <property type="match status" value="1"/>
</dbReference>
<feature type="domain" description="Guanylate cyclase" evidence="8">
    <location>
        <begin position="652"/>
        <end position="773"/>
    </location>
</feature>
<dbReference type="CDD" id="cd07302">
    <property type="entry name" value="CHD"/>
    <property type="match status" value="1"/>
</dbReference>
<name>A0ABT6PYJ5_9PROT</name>
<dbReference type="InterPro" id="IPR003018">
    <property type="entry name" value="GAF"/>
</dbReference>